<protein>
    <recommendedName>
        <fullName evidence="9">Leucine-rich repeat-containing N-terminal plant-type domain-containing protein</fullName>
    </recommendedName>
</protein>
<evidence type="ECO:0000313" key="11">
    <source>
        <dbReference type="Proteomes" id="UP001633002"/>
    </source>
</evidence>
<evidence type="ECO:0000256" key="3">
    <source>
        <dbReference type="ARBA" id="ARBA00022729"/>
    </source>
</evidence>
<keyword evidence="6" id="KW-0067">ATP-binding</keyword>
<gene>
    <name evidence="10" type="ORF">R1sor_003495</name>
</gene>
<feature type="signal peptide" evidence="8">
    <location>
        <begin position="1"/>
        <end position="30"/>
    </location>
</feature>
<dbReference type="InterPro" id="IPR032675">
    <property type="entry name" value="LRR_dom_sf"/>
</dbReference>
<comment type="caution">
    <text evidence="10">The sequence shown here is derived from an EMBL/GenBank/DDBJ whole genome shotgun (WGS) entry which is preliminary data.</text>
</comment>
<evidence type="ECO:0000256" key="4">
    <source>
        <dbReference type="ARBA" id="ARBA00022737"/>
    </source>
</evidence>
<dbReference type="InterPro" id="IPR013210">
    <property type="entry name" value="LRR_N_plant-typ"/>
</dbReference>
<dbReference type="EMBL" id="JBJQOH010000006">
    <property type="protein sequence ID" value="KAL3685473.1"/>
    <property type="molecule type" value="Genomic_DNA"/>
</dbReference>
<proteinExistence type="predicted"/>
<reference evidence="10 11" key="1">
    <citation type="submission" date="2024-09" db="EMBL/GenBank/DDBJ databases">
        <title>Chromosome-scale assembly of Riccia sorocarpa.</title>
        <authorList>
            <person name="Paukszto L."/>
        </authorList>
    </citation>
    <scope>NUCLEOTIDE SEQUENCE [LARGE SCALE GENOMIC DNA]</scope>
    <source>
        <strain evidence="10">LP-2024</strain>
        <tissue evidence="10">Aerial parts of the thallus</tissue>
    </source>
</reference>
<dbReference type="SUPFAM" id="SSF52058">
    <property type="entry name" value="L domain-like"/>
    <property type="match status" value="1"/>
</dbReference>
<dbReference type="AlphaFoldDB" id="A0ABD3H1R8"/>
<accession>A0ABD3H1R8</accession>
<evidence type="ECO:0000313" key="10">
    <source>
        <dbReference type="EMBL" id="KAL3685473.1"/>
    </source>
</evidence>
<keyword evidence="4" id="KW-0677">Repeat</keyword>
<evidence type="ECO:0000256" key="5">
    <source>
        <dbReference type="ARBA" id="ARBA00022741"/>
    </source>
</evidence>
<dbReference type="FunFam" id="3.80.10.10:FF:000095">
    <property type="entry name" value="LRR receptor-like serine/threonine-protein kinase GSO1"/>
    <property type="match status" value="1"/>
</dbReference>
<dbReference type="InterPro" id="IPR001611">
    <property type="entry name" value="Leu-rich_rpt"/>
</dbReference>
<evidence type="ECO:0000256" key="2">
    <source>
        <dbReference type="ARBA" id="ARBA00022614"/>
    </source>
</evidence>
<dbReference type="Pfam" id="PF08263">
    <property type="entry name" value="LRRNT_2"/>
    <property type="match status" value="1"/>
</dbReference>
<keyword evidence="11" id="KW-1185">Reference proteome</keyword>
<dbReference type="SMART" id="SM00369">
    <property type="entry name" value="LRR_TYP"/>
    <property type="match status" value="7"/>
</dbReference>
<dbReference type="PANTHER" id="PTHR48053:SF71">
    <property type="entry name" value="LEUCINE RICH REPEAT FAMILY PROTEIN, EXPRESSED"/>
    <property type="match status" value="1"/>
</dbReference>
<sequence length="579" mass="61629">MVMSSFFGFRPSWVVVICIVSLSVLRCASAQQCDPGDSRALLDFKAAFTDPGGLFNSWQPGTNCCTWRGVNCTSSGRVQALQPLAPFPGRGPSPERNPTYGGVVGASLANLTELLVLNLDYVQFNGPIPDSLGQLKKLEDLSLFLNNFTGPLPPSLGGATSLKNLLIDIYGPNFIAPVTPAPIPSSYCALVNLRTLTLRFKTTGTIPACFCKLTQLTILNLNSNNLVGAIPNCIGTSLTQLEQLDLGFNSFTGSIPLTLTSLTKLQFLNLEHNKFSGSIPSQIGNNLVNLVRLNLGSNSLTGPIPSSFGRLTKLEVLVLSFNFLTRIAPELGNLVNLQNLFLDSNRLQGNLPPELGKAGSAAQFGFTFNVSNNGLRGPIPDVCSTGASRSFYAANNFFTGGFPLSLALCSIVDVSNNRLSDPSQIGTVPSNPPVQELRLGNNRFPSGPIPAWLTSLISAGSQTLQVIDISSNSFTGPVPDVIFNLPSVSRLNISRNAFNSVLPTAVTFAPGVRLTGPLPPNSGDFQELFYLDLKNNALTGTVPASVAAIPTLLYLDLSNNQFTGDVPSKRPPPGQEFPP</sequence>
<dbReference type="Pfam" id="PF00560">
    <property type="entry name" value="LRR_1"/>
    <property type="match status" value="2"/>
</dbReference>
<keyword evidence="2" id="KW-0433">Leucine-rich repeat</keyword>
<feature type="domain" description="Leucine-rich repeat-containing N-terminal plant-type" evidence="9">
    <location>
        <begin position="35"/>
        <end position="73"/>
    </location>
</feature>
<dbReference type="Proteomes" id="UP001633002">
    <property type="component" value="Unassembled WGS sequence"/>
</dbReference>
<dbReference type="InterPro" id="IPR051716">
    <property type="entry name" value="Plant_RL_S/T_kinase"/>
</dbReference>
<dbReference type="GO" id="GO:0016020">
    <property type="term" value="C:membrane"/>
    <property type="evidence" value="ECO:0007669"/>
    <property type="project" value="UniProtKB-SubCell"/>
</dbReference>
<evidence type="ECO:0000256" key="6">
    <source>
        <dbReference type="ARBA" id="ARBA00022840"/>
    </source>
</evidence>
<dbReference type="PANTHER" id="PTHR48053">
    <property type="entry name" value="LEUCINE RICH REPEAT FAMILY PROTEIN, EXPRESSED"/>
    <property type="match status" value="1"/>
</dbReference>
<dbReference type="Pfam" id="PF13855">
    <property type="entry name" value="LRR_8"/>
    <property type="match status" value="2"/>
</dbReference>
<keyword evidence="5" id="KW-0547">Nucleotide-binding</keyword>
<dbReference type="InterPro" id="IPR003591">
    <property type="entry name" value="Leu-rich_rpt_typical-subtyp"/>
</dbReference>
<keyword evidence="7" id="KW-0472">Membrane</keyword>
<comment type="subcellular location">
    <subcellularLocation>
        <location evidence="1">Membrane</location>
        <topology evidence="1">Single-pass membrane protein</topology>
    </subcellularLocation>
</comment>
<evidence type="ECO:0000256" key="1">
    <source>
        <dbReference type="ARBA" id="ARBA00004167"/>
    </source>
</evidence>
<evidence type="ECO:0000256" key="8">
    <source>
        <dbReference type="SAM" id="SignalP"/>
    </source>
</evidence>
<evidence type="ECO:0000259" key="9">
    <source>
        <dbReference type="Pfam" id="PF08263"/>
    </source>
</evidence>
<name>A0ABD3H1R8_9MARC</name>
<organism evidence="10 11">
    <name type="scientific">Riccia sorocarpa</name>
    <dbReference type="NCBI Taxonomy" id="122646"/>
    <lineage>
        <taxon>Eukaryota</taxon>
        <taxon>Viridiplantae</taxon>
        <taxon>Streptophyta</taxon>
        <taxon>Embryophyta</taxon>
        <taxon>Marchantiophyta</taxon>
        <taxon>Marchantiopsida</taxon>
        <taxon>Marchantiidae</taxon>
        <taxon>Marchantiales</taxon>
        <taxon>Ricciaceae</taxon>
        <taxon>Riccia</taxon>
    </lineage>
</organism>
<dbReference type="Gene3D" id="3.80.10.10">
    <property type="entry name" value="Ribonuclease Inhibitor"/>
    <property type="match status" value="4"/>
</dbReference>
<keyword evidence="3 8" id="KW-0732">Signal</keyword>
<dbReference type="GO" id="GO:0005524">
    <property type="term" value="F:ATP binding"/>
    <property type="evidence" value="ECO:0007669"/>
    <property type="project" value="UniProtKB-KW"/>
</dbReference>
<evidence type="ECO:0000256" key="7">
    <source>
        <dbReference type="ARBA" id="ARBA00023136"/>
    </source>
</evidence>
<feature type="chain" id="PRO_5044855903" description="Leucine-rich repeat-containing N-terminal plant-type domain-containing protein" evidence="8">
    <location>
        <begin position="31"/>
        <end position="579"/>
    </location>
</feature>